<comment type="similarity">
    <text evidence="1">Belongs to the peptidase S28 family.</text>
</comment>
<sequence length="655" mass="73074">MKLLQELAVRLLSICLFLAIVSARKFLDPVVKFSEKPSLAATNPWYVKWFDVKLDHFTYSDTTTFRMKWLWNNTFYKSGGPIFFYTGNEGDIEGFTTATGMMWDLAPRYNAAIIFAEHRFYGESQPFGNQSYASIKNMGYLTSEQALADYAALIYELKTPNNSLGVYYPKETPIIAFGGSYGGMLSAWFRMKYPHLITGAWAASAPLLYFKGGGIDQGAFDSITTRTYLDAGCNRFIVANSWNAILNLSSTDDGRNFLNTQFKIDPKSYILTKSDGWNLNYYFREAIEYMAMVDYPYSTGFLEPLPGWPVRAYHMSFSFNWTPAVWNIDAVPTLYGLSVAHASNIILTQGHLDPWSGGGFKASSDGNEQDRGIYIMEIPGAAHHLDLRTPNTCDPNSVNNARFQIVGILDCWINGCPSPPRLTPLPAFADSNSENCTDVNHGYPWGQAVSSSLTSTTGFAMLVLLLRIHKNLVYLTSEQTLADYAALIYELKVKFERELLEPLPLTCIFLQTPNNSLGVHYPKETPVIAFGGSYGGMLAAWFRMKYPHLITGAWAAGAPLINFKGGGVDQGAFDSITTRTYMDAGCNRFIVANSWNAILNLSSTGEWETVLVFLINFCKAPSNKIHSLKSSYFALYTHVTLSWKGSRQSENTAVL</sequence>
<dbReference type="GO" id="GO:0070008">
    <property type="term" value="F:serine-type exopeptidase activity"/>
    <property type="evidence" value="ECO:0007669"/>
    <property type="project" value="InterPro"/>
</dbReference>
<evidence type="ECO:0000256" key="6">
    <source>
        <dbReference type="SAM" id="SignalP"/>
    </source>
</evidence>
<evidence type="ECO:0000256" key="5">
    <source>
        <dbReference type="ARBA" id="ARBA00023180"/>
    </source>
</evidence>
<dbReference type="OrthoDB" id="2130629at2759"/>
<evidence type="ECO:0000256" key="3">
    <source>
        <dbReference type="ARBA" id="ARBA00022729"/>
    </source>
</evidence>
<dbReference type="EMBL" id="UZAF01016545">
    <property type="protein sequence ID" value="VDO29980.1"/>
    <property type="molecule type" value="Genomic_DNA"/>
</dbReference>
<evidence type="ECO:0000313" key="9">
    <source>
        <dbReference type="WBParaSite" id="HPLM_0000677501-mRNA-1"/>
    </source>
</evidence>
<dbReference type="WBParaSite" id="HPLM_0000677501-mRNA-1">
    <property type="protein sequence ID" value="HPLM_0000677501-mRNA-1"/>
    <property type="gene ID" value="HPLM_0000677501"/>
</dbReference>
<dbReference type="SUPFAM" id="SSF53474">
    <property type="entry name" value="alpha/beta-Hydrolases"/>
    <property type="match status" value="2"/>
</dbReference>
<keyword evidence="3 6" id="KW-0732">Signal</keyword>
<protein>
    <submittedName>
        <fullName evidence="9">Lysosomal Pro-X carboxypeptidase</fullName>
    </submittedName>
</protein>
<dbReference type="PANTHER" id="PTHR11010:SF104">
    <property type="entry name" value="SERINE PROTEASE PCP-1-RELATED"/>
    <property type="match status" value="1"/>
</dbReference>
<dbReference type="AlphaFoldDB" id="A0A0N4W936"/>
<dbReference type="Proteomes" id="UP000268014">
    <property type="component" value="Unassembled WGS sequence"/>
</dbReference>
<dbReference type="GO" id="GO:0008239">
    <property type="term" value="F:dipeptidyl-peptidase activity"/>
    <property type="evidence" value="ECO:0007669"/>
    <property type="project" value="TreeGrafter"/>
</dbReference>
<reference evidence="7 8" key="2">
    <citation type="submission" date="2018-11" db="EMBL/GenBank/DDBJ databases">
        <authorList>
            <consortium name="Pathogen Informatics"/>
        </authorList>
    </citation>
    <scope>NUCLEOTIDE SEQUENCE [LARGE SCALE GENOMIC DNA]</scope>
    <source>
        <strain evidence="7 8">MHpl1</strain>
    </source>
</reference>
<name>A0A0N4W936_HAEPC</name>
<feature type="chain" id="PRO_5043123498" evidence="6">
    <location>
        <begin position="24"/>
        <end position="655"/>
    </location>
</feature>
<organism evidence="9">
    <name type="scientific">Haemonchus placei</name>
    <name type="common">Barber's pole worm</name>
    <dbReference type="NCBI Taxonomy" id="6290"/>
    <lineage>
        <taxon>Eukaryota</taxon>
        <taxon>Metazoa</taxon>
        <taxon>Ecdysozoa</taxon>
        <taxon>Nematoda</taxon>
        <taxon>Chromadorea</taxon>
        <taxon>Rhabditida</taxon>
        <taxon>Rhabditina</taxon>
        <taxon>Rhabditomorpha</taxon>
        <taxon>Strongyloidea</taxon>
        <taxon>Trichostrongylidae</taxon>
        <taxon>Haemonchus</taxon>
    </lineage>
</organism>
<keyword evidence="2" id="KW-0645">Protease</keyword>
<dbReference type="Pfam" id="PF05577">
    <property type="entry name" value="Peptidase_S28"/>
    <property type="match status" value="3"/>
</dbReference>
<keyword evidence="8" id="KW-1185">Reference proteome</keyword>
<keyword evidence="4" id="KW-0378">Hydrolase</keyword>
<evidence type="ECO:0000256" key="4">
    <source>
        <dbReference type="ARBA" id="ARBA00022801"/>
    </source>
</evidence>
<feature type="signal peptide" evidence="6">
    <location>
        <begin position="1"/>
        <end position="23"/>
    </location>
</feature>
<dbReference type="InterPro" id="IPR008758">
    <property type="entry name" value="Peptidase_S28"/>
</dbReference>
<evidence type="ECO:0000256" key="2">
    <source>
        <dbReference type="ARBA" id="ARBA00022670"/>
    </source>
</evidence>
<evidence type="ECO:0000313" key="7">
    <source>
        <dbReference type="EMBL" id="VDO29980.1"/>
    </source>
</evidence>
<dbReference type="InterPro" id="IPR029058">
    <property type="entry name" value="AB_hydrolase_fold"/>
</dbReference>
<reference evidence="9" key="1">
    <citation type="submission" date="2017-02" db="UniProtKB">
        <authorList>
            <consortium name="WormBaseParasite"/>
        </authorList>
    </citation>
    <scope>IDENTIFICATION</scope>
</reference>
<dbReference type="PANTHER" id="PTHR11010">
    <property type="entry name" value="PROTEASE S28 PRO-X CARBOXYPEPTIDASE-RELATED"/>
    <property type="match status" value="1"/>
</dbReference>
<evidence type="ECO:0000313" key="8">
    <source>
        <dbReference type="Proteomes" id="UP000268014"/>
    </source>
</evidence>
<accession>A0A0N4W936</accession>
<dbReference type="GO" id="GO:0006508">
    <property type="term" value="P:proteolysis"/>
    <property type="evidence" value="ECO:0007669"/>
    <property type="project" value="UniProtKB-KW"/>
</dbReference>
<evidence type="ECO:0000256" key="1">
    <source>
        <dbReference type="ARBA" id="ARBA00011079"/>
    </source>
</evidence>
<dbReference type="STRING" id="6290.A0A0N4W936"/>
<proteinExistence type="inferred from homology"/>
<keyword evidence="5" id="KW-0325">Glycoprotein</keyword>
<dbReference type="Gene3D" id="3.40.50.1820">
    <property type="entry name" value="alpha/beta hydrolase"/>
    <property type="match status" value="2"/>
</dbReference>
<gene>
    <name evidence="7" type="ORF">HPLM_LOCUS6767</name>
</gene>